<proteinExistence type="predicted"/>
<keyword evidence="2" id="KW-0472">Membrane</keyword>
<organism evidence="3 4">
    <name type="scientific">Ridgeia piscesae</name>
    <name type="common">Tubeworm</name>
    <dbReference type="NCBI Taxonomy" id="27915"/>
    <lineage>
        <taxon>Eukaryota</taxon>
        <taxon>Metazoa</taxon>
        <taxon>Spiralia</taxon>
        <taxon>Lophotrochozoa</taxon>
        <taxon>Annelida</taxon>
        <taxon>Polychaeta</taxon>
        <taxon>Sedentaria</taxon>
        <taxon>Canalipalpata</taxon>
        <taxon>Sabellida</taxon>
        <taxon>Siboglinidae</taxon>
        <taxon>Ridgeia</taxon>
    </lineage>
</organism>
<reference evidence="3" key="1">
    <citation type="journal article" date="2023" name="Mol. Biol. Evol.">
        <title>Third-Generation Sequencing Reveals the Adaptive Role of the Epigenome in Three Deep-Sea Polychaetes.</title>
        <authorList>
            <person name="Perez M."/>
            <person name="Aroh O."/>
            <person name="Sun Y."/>
            <person name="Lan Y."/>
            <person name="Juniper S.K."/>
            <person name="Young C.R."/>
            <person name="Angers B."/>
            <person name="Qian P.Y."/>
        </authorList>
    </citation>
    <scope>NUCLEOTIDE SEQUENCE</scope>
    <source>
        <strain evidence="3">R07B-5</strain>
    </source>
</reference>
<feature type="region of interest" description="Disordered" evidence="1">
    <location>
        <begin position="108"/>
        <end position="168"/>
    </location>
</feature>
<dbReference type="EMBL" id="JAODUO010000194">
    <property type="protein sequence ID" value="KAK2186621.1"/>
    <property type="molecule type" value="Genomic_DNA"/>
</dbReference>
<accession>A0AAD9UER3</accession>
<comment type="caution">
    <text evidence="3">The sequence shown here is derived from an EMBL/GenBank/DDBJ whole genome shotgun (WGS) entry which is preliminary data.</text>
</comment>
<keyword evidence="2" id="KW-0812">Transmembrane</keyword>
<dbReference type="AlphaFoldDB" id="A0AAD9UER3"/>
<evidence type="ECO:0000256" key="1">
    <source>
        <dbReference type="SAM" id="MobiDB-lite"/>
    </source>
</evidence>
<evidence type="ECO:0000313" key="3">
    <source>
        <dbReference type="EMBL" id="KAK2186621.1"/>
    </source>
</evidence>
<sequence>MAHPSRVHQGSSHELNEVNYEWLQEAQRGRSKPVYQVIPAYEQFVQRPTNRPQPVYQVIPGYEQLPQRPATIPQPVYQVIPGYEQLDQRPHTDIQPSVYDVIPGSEQDIQTSRSQHHVHNQHNPRSAAKHEVRPHGQSSVQQQSTIRPSASAVPSSLPDTPNTQKQRQSRPRVWRYCCICVAVTVFAGIIAAVIGIAVVLSGKK</sequence>
<keyword evidence="2" id="KW-1133">Transmembrane helix</keyword>
<name>A0AAD9UER3_RIDPI</name>
<evidence type="ECO:0000256" key="2">
    <source>
        <dbReference type="SAM" id="Phobius"/>
    </source>
</evidence>
<feature type="compositionally biased region" description="Polar residues" evidence="1">
    <location>
        <begin position="136"/>
        <end position="166"/>
    </location>
</feature>
<dbReference type="Proteomes" id="UP001209878">
    <property type="component" value="Unassembled WGS sequence"/>
</dbReference>
<evidence type="ECO:0000313" key="4">
    <source>
        <dbReference type="Proteomes" id="UP001209878"/>
    </source>
</evidence>
<gene>
    <name evidence="3" type="ORF">NP493_194g01009</name>
</gene>
<feature type="transmembrane region" description="Helical" evidence="2">
    <location>
        <begin position="173"/>
        <end position="200"/>
    </location>
</feature>
<protein>
    <submittedName>
        <fullName evidence="3">Uncharacterized protein</fullName>
    </submittedName>
</protein>
<keyword evidence="4" id="KW-1185">Reference proteome</keyword>